<evidence type="ECO:0000313" key="4">
    <source>
        <dbReference type="Proteomes" id="UP000440224"/>
    </source>
</evidence>
<dbReference type="CDD" id="cd00431">
    <property type="entry name" value="cysteine_hydrolases"/>
    <property type="match status" value="1"/>
</dbReference>
<keyword evidence="1" id="KW-0378">Hydrolase</keyword>
<organism evidence="3 4">
    <name type="scientific">Polyangium spumosum</name>
    <dbReference type="NCBI Taxonomy" id="889282"/>
    <lineage>
        <taxon>Bacteria</taxon>
        <taxon>Pseudomonadati</taxon>
        <taxon>Myxococcota</taxon>
        <taxon>Polyangia</taxon>
        <taxon>Polyangiales</taxon>
        <taxon>Polyangiaceae</taxon>
        <taxon>Polyangium</taxon>
    </lineage>
</organism>
<dbReference type="Proteomes" id="UP000440224">
    <property type="component" value="Unassembled WGS sequence"/>
</dbReference>
<dbReference type="OrthoDB" id="9791276at2"/>
<feature type="domain" description="Isochorismatase-like" evidence="2">
    <location>
        <begin position="4"/>
        <end position="134"/>
    </location>
</feature>
<dbReference type="RefSeq" id="WP_153820971.1">
    <property type="nucleotide sequence ID" value="NZ_WJIE01000005.1"/>
</dbReference>
<comment type="caution">
    <text evidence="3">The sequence shown here is derived from an EMBL/GenBank/DDBJ whole genome shotgun (WGS) entry which is preliminary data.</text>
</comment>
<reference evidence="3 4" key="1">
    <citation type="submission" date="2019-10" db="EMBL/GenBank/DDBJ databases">
        <title>A soil myxobacterium in the family Polyangiaceae.</title>
        <authorList>
            <person name="Li Y."/>
            <person name="Wang J."/>
        </authorList>
    </citation>
    <scope>NUCLEOTIDE SEQUENCE [LARGE SCALE GENOMIC DNA]</scope>
    <source>
        <strain evidence="3 4">DSM 14734</strain>
    </source>
</reference>
<dbReference type="AlphaFoldDB" id="A0A6N7PUQ2"/>
<sequence>MKPALLVIDVQKQFFEQSPETARSLENAIEYINAAIDLFRARGLPVICVQDVDEEDGVVPGAPGFEIPESLKILPSDLRIHKTYGNAFNKTKLAGHLRELGVDTVIVTGFCAEYCVLSTYRGAKDHDFLPIVLRGSLASGVAENIPFVERIGEVISYGALKQVLG</sequence>
<protein>
    <submittedName>
        <fullName evidence="3">Isochorismatase family protein</fullName>
    </submittedName>
</protein>
<dbReference type="SUPFAM" id="SSF52499">
    <property type="entry name" value="Isochorismatase-like hydrolases"/>
    <property type="match status" value="1"/>
</dbReference>
<dbReference type="EMBL" id="WJIE01000005">
    <property type="protein sequence ID" value="MRG94150.1"/>
    <property type="molecule type" value="Genomic_DNA"/>
</dbReference>
<dbReference type="PANTHER" id="PTHR43540">
    <property type="entry name" value="PEROXYUREIDOACRYLATE/UREIDOACRYLATE AMIDOHYDROLASE-RELATED"/>
    <property type="match status" value="1"/>
</dbReference>
<dbReference type="InterPro" id="IPR000868">
    <property type="entry name" value="Isochorismatase-like_dom"/>
</dbReference>
<gene>
    <name evidence="3" type="ORF">GF068_19815</name>
</gene>
<accession>A0A6N7PUQ2</accession>
<dbReference type="Gene3D" id="3.40.50.850">
    <property type="entry name" value="Isochorismatase-like"/>
    <property type="match status" value="1"/>
</dbReference>
<evidence type="ECO:0000256" key="1">
    <source>
        <dbReference type="ARBA" id="ARBA00022801"/>
    </source>
</evidence>
<dbReference type="GO" id="GO:0016787">
    <property type="term" value="F:hydrolase activity"/>
    <property type="evidence" value="ECO:0007669"/>
    <property type="project" value="UniProtKB-KW"/>
</dbReference>
<dbReference type="InterPro" id="IPR036380">
    <property type="entry name" value="Isochorismatase-like_sf"/>
</dbReference>
<dbReference type="Pfam" id="PF00857">
    <property type="entry name" value="Isochorismatase"/>
    <property type="match status" value="1"/>
</dbReference>
<keyword evidence="4" id="KW-1185">Reference proteome</keyword>
<evidence type="ECO:0000313" key="3">
    <source>
        <dbReference type="EMBL" id="MRG94150.1"/>
    </source>
</evidence>
<evidence type="ECO:0000259" key="2">
    <source>
        <dbReference type="Pfam" id="PF00857"/>
    </source>
</evidence>
<proteinExistence type="predicted"/>
<name>A0A6N7PUQ2_9BACT</name>
<dbReference type="InterPro" id="IPR050272">
    <property type="entry name" value="Isochorismatase-like_hydrls"/>
</dbReference>